<dbReference type="Proteomes" id="UP000053690">
    <property type="component" value="Unassembled WGS sequence"/>
</dbReference>
<dbReference type="SUPFAM" id="SSF53850">
    <property type="entry name" value="Periplasmic binding protein-like II"/>
    <property type="match status" value="1"/>
</dbReference>
<reference evidence="2" key="1">
    <citation type="submission" date="2015-12" db="EMBL/GenBank/DDBJ databases">
        <authorList>
            <person name="Zhang G."/>
            <person name="Stingl U."/>
        </authorList>
    </citation>
    <scope>NUCLEOTIDE SEQUENCE [LARGE SCALE GENOMIC DNA]</scope>
    <source>
        <strain evidence="2">ZGT108</strain>
    </source>
</reference>
<dbReference type="STRING" id="1685378.AVO44_06805"/>
<organism evidence="1 2">
    <name type="scientific">Ruegeria profundi</name>
    <dbReference type="NCBI Taxonomy" id="1685378"/>
    <lineage>
        <taxon>Bacteria</taxon>
        <taxon>Pseudomonadati</taxon>
        <taxon>Pseudomonadota</taxon>
        <taxon>Alphaproteobacteria</taxon>
        <taxon>Rhodobacterales</taxon>
        <taxon>Roseobacteraceae</taxon>
        <taxon>Ruegeria</taxon>
    </lineage>
</organism>
<proteinExistence type="predicted"/>
<dbReference type="Pfam" id="PF12974">
    <property type="entry name" value="Phosphonate-bd"/>
    <property type="match status" value="1"/>
</dbReference>
<dbReference type="Gene3D" id="3.40.190.10">
    <property type="entry name" value="Periplasmic binding protein-like II"/>
    <property type="match status" value="1"/>
</dbReference>
<keyword evidence="2" id="KW-1185">Reference proteome</keyword>
<gene>
    <name evidence="1" type="ORF">AVO44_06805</name>
</gene>
<dbReference type="EMBL" id="LQBP01000003">
    <property type="protein sequence ID" value="KUJ79876.1"/>
    <property type="molecule type" value="Genomic_DNA"/>
</dbReference>
<sequence length="243" mass="26566">MIAMLGMYDMPPLQDANDRFWALIRTHLGFGPDHLTRDADMWDVWLSPDLTFTQTCGMPYRTRLHGKVQLVGTPDYGLEGCPPGYYRSIFLARKDDPRDLDALSAGTFAYNDHLSQSGWAAPLVHLAALGHRPNTTVETGGHARSADAVANGRADFAALDALTWELLKTHSDLSTFLREVDVTKPTPALPYITACGQDAPGITHAVRSAIDNLSASDRKMLHLRGLIKIPAGDYLSVANPTPD</sequence>
<protein>
    <recommendedName>
        <fullName evidence="3">Phosphate ABC transporter substrate-binding protein</fullName>
    </recommendedName>
</protein>
<evidence type="ECO:0000313" key="1">
    <source>
        <dbReference type="EMBL" id="KUJ79876.1"/>
    </source>
</evidence>
<dbReference type="PANTHER" id="PTHR35841:SF1">
    <property type="entry name" value="PHOSPHONATES-BINDING PERIPLASMIC PROTEIN"/>
    <property type="match status" value="1"/>
</dbReference>
<dbReference type="RefSeq" id="WP_068334422.1">
    <property type="nucleotide sequence ID" value="NZ_LQBP01000003.1"/>
</dbReference>
<evidence type="ECO:0008006" key="3">
    <source>
        <dbReference type="Google" id="ProtNLM"/>
    </source>
</evidence>
<evidence type="ECO:0000313" key="2">
    <source>
        <dbReference type="Proteomes" id="UP000053690"/>
    </source>
</evidence>
<name>A0A0X3TZ66_9RHOB</name>
<dbReference type="AlphaFoldDB" id="A0A0X3TZ66"/>
<dbReference type="PANTHER" id="PTHR35841">
    <property type="entry name" value="PHOSPHONATES-BINDING PERIPLASMIC PROTEIN"/>
    <property type="match status" value="1"/>
</dbReference>
<accession>A0A0X3TZ66</accession>
<comment type="caution">
    <text evidence="1">The sequence shown here is derived from an EMBL/GenBank/DDBJ whole genome shotgun (WGS) entry which is preliminary data.</text>
</comment>
<dbReference type="OrthoDB" id="7353682at2"/>